<dbReference type="InterPro" id="IPR000485">
    <property type="entry name" value="AsnC-type_HTH_dom"/>
</dbReference>
<gene>
    <name evidence="5" type="ORF">Q4T40_03055</name>
</gene>
<dbReference type="InterPro" id="IPR036390">
    <property type="entry name" value="WH_DNA-bd_sf"/>
</dbReference>
<reference evidence="5 6" key="1">
    <citation type="submission" date="2023-07" db="EMBL/GenBank/DDBJ databases">
        <title>The novel representative of Negativicutes class, Anaeroselena agilis gen. nov. sp. nov.</title>
        <authorList>
            <person name="Prokofeva M.I."/>
            <person name="Elcheninov A.G."/>
            <person name="Klyukina A."/>
            <person name="Kublanov I.V."/>
            <person name="Frolov E.N."/>
            <person name="Podosokorskaya O.A."/>
        </authorList>
    </citation>
    <scope>NUCLEOTIDE SEQUENCE [LARGE SCALE GENOMIC DNA]</scope>
    <source>
        <strain evidence="5 6">4137-cl</strain>
    </source>
</reference>
<dbReference type="InterPro" id="IPR011008">
    <property type="entry name" value="Dimeric_a/b-barrel"/>
</dbReference>
<dbReference type="Pfam" id="PF13404">
    <property type="entry name" value="HTH_AsnC-type"/>
    <property type="match status" value="1"/>
</dbReference>
<dbReference type="PANTHER" id="PTHR30154">
    <property type="entry name" value="LEUCINE-RESPONSIVE REGULATORY PROTEIN"/>
    <property type="match status" value="1"/>
</dbReference>
<dbReference type="PRINTS" id="PR00033">
    <property type="entry name" value="HTHASNC"/>
</dbReference>
<dbReference type="EMBL" id="JAUOZS010000001">
    <property type="protein sequence ID" value="MDT8900216.1"/>
    <property type="molecule type" value="Genomic_DNA"/>
</dbReference>
<dbReference type="PANTHER" id="PTHR30154:SF55">
    <property type="entry name" value="HTH-TYPE TRANSCRIPTIONAL REGULATOR LRPB"/>
    <property type="match status" value="1"/>
</dbReference>
<dbReference type="SUPFAM" id="SSF54909">
    <property type="entry name" value="Dimeric alpha+beta barrel"/>
    <property type="match status" value="1"/>
</dbReference>
<dbReference type="InterPro" id="IPR019887">
    <property type="entry name" value="Tscrpt_reg_AsnC/Lrp_C"/>
</dbReference>
<evidence type="ECO:0000256" key="1">
    <source>
        <dbReference type="ARBA" id="ARBA00023015"/>
    </source>
</evidence>
<proteinExistence type="predicted"/>
<evidence type="ECO:0000313" key="5">
    <source>
        <dbReference type="EMBL" id="MDT8900216.1"/>
    </source>
</evidence>
<dbReference type="InterPro" id="IPR036388">
    <property type="entry name" value="WH-like_DNA-bd_sf"/>
</dbReference>
<name>A0ABU3NWK8_9FIRM</name>
<keyword evidence="2" id="KW-0238">DNA-binding</keyword>
<dbReference type="InterPro" id="IPR019888">
    <property type="entry name" value="Tscrpt_reg_AsnC-like"/>
</dbReference>
<feature type="domain" description="HTH asnC-type" evidence="4">
    <location>
        <begin position="2"/>
        <end position="63"/>
    </location>
</feature>
<dbReference type="SMART" id="SM00344">
    <property type="entry name" value="HTH_ASNC"/>
    <property type="match status" value="1"/>
</dbReference>
<evidence type="ECO:0000256" key="3">
    <source>
        <dbReference type="ARBA" id="ARBA00023163"/>
    </source>
</evidence>
<protein>
    <submittedName>
        <fullName evidence="5">Lrp/AsnC family transcriptional regulator</fullName>
    </submittedName>
</protein>
<dbReference type="Pfam" id="PF01037">
    <property type="entry name" value="AsnC_trans_reg"/>
    <property type="match status" value="1"/>
</dbReference>
<keyword evidence="1" id="KW-0805">Transcription regulation</keyword>
<evidence type="ECO:0000256" key="2">
    <source>
        <dbReference type="ARBA" id="ARBA00023125"/>
    </source>
</evidence>
<keyword evidence="3" id="KW-0804">Transcription</keyword>
<keyword evidence="6" id="KW-1185">Reference proteome</keyword>
<dbReference type="PROSITE" id="PS50956">
    <property type="entry name" value="HTH_ASNC_2"/>
    <property type="match status" value="1"/>
</dbReference>
<evidence type="ECO:0000259" key="4">
    <source>
        <dbReference type="PROSITE" id="PS50956"/>
    </source>
</evidence>
<dbReference type="SUPFAM" id="SSF46785">
    <property type="entry name" value="Winged helix' DNA-binding domain"/>
    <property type="match status" value="1"/>
</dbReference>
<organism evidence="5 6">
    <name type="scientific">Anaeroselena agilis</name>
    <dbReference type="NCBI Taxonomy" id="3063788"/>
    <lineage>
        <taxon>Bacteria</taxon>
        <taxon>Bacillati</taxon>
        <taxon>Bacillota</taxon>
        <taxon>Negativicutes</taxon>
        <taxon>Acetonemataceae</taxon>
        <taxon>Anaeroselena</taxon>
    </lineage>
</organism>
<evidence type="ECO:0000313" key="6">
    <source>
        <dbReference type="Proteomes" id="UP001254848"/>
    </source>
</evidence>
<dbReference type="Proteomes" id="UP001254848">
    <property type="component" value="Unassembled WGS sequence"/>
</dbReference>
<dbReference type="RefSeq" id="WP_413778772.1">
    <property type="nucleotide sequence ID" value="NZ_JAUOZS010000001.1"/>
</dbReference>
<comment type="caution">
    <text evidence="5">The sequence shown here is derived from an EMBL/GenBank/DDBJ whole genome shotgun (WGS) entry which is preliminary data.</text>
</comment>
<dbReference type="Gene3D" id="3.30.70.920">
    <property type="match status" value="1"/>
</dbReference>
<accession>A0ABU3NWK8</accession>
<dbReference type="Gene3D" id="1.10.10.10">
    <property type="entry name" value="Winged helix-like DNA-binding domain superfamily/Winged helix DNA-binding domain"/>
    <property type="match status" value="1"/>
</dbReference>
<sequence>MLDDTDLAIIRLLRENSRLQWKEIGAAVHLTGQAVAARVRALEEAGVITGYSAGVDAAKIGQPLTAFVTVFMASADHAAFHRFLENEQSITAAHRVSGDGCYWLRADLASHDELNALLQKILRHGNYRLHLSIGRIK</sequence>